<evidence type="ECO:0000259" key="8">
    <source>
        <dbReference type="Pfam" id="PF01266"/>
    </source>
</evidence>
<dbReference type="PANTHER" id="PTHR11530">
    <property type="entry name" value="D-AMINO ACID OXIDASE"/>
    <property type="match status" value="1"/>
</dbReference>
<keyword evidence="5" id="KW-0560">Oxidoreductase</keyword>
<dbReference type="GO" id="GO:0005737">
    <property type="term" value="C:cytoplasm"/>
    <property type="evidence" value="ECO:0007669"/>
    <property type="project" value="TreeGrafter"/>
</dbReference>
<comment type="similarity">
    <text evidence="2">Belongs to the DAMOX/DASOX family.</text>
</comment>
<organism evidence="9">
    <name type="scientific">Heliothis virescens</name>
    <name type="common">Tobacco budworm moth</name>
    <dbReference type="NCBI Taxonomy" id="7102"/>
    <lineage>
        <taxon>Eukaryota</taxon>
        <taxon>Metazoa</taxon>
        <taxon>Ecdysozoa</taxon>
        <taxon>Arthropoda</taxon>
        <taxon>Hexapoda</taxon>
        <taxon>Insecta</taxon>
        <taxon>Pterygota</taxon>
        <taxon>Neoptera</taxon>
        <taxon>Endopterygota</taxon>
        <taxon>Lepidoptera</taxon>
        <taxon>Glossata</taxon>
        <taxon>Ditrysia</taxon>
        <taxon>Noctuoidea</taxon>
        <taxon>Noctuidae</taxon>
        <taxon>Heliothinae</taxon>
        <taxon>Heliothis</taxon>
    </lineage>
</organism>
<dbReference type="GO" id="GO:0003884">
    <property type="term" value="F:D-amino-acid oxidase activity"/>
    <property type="evidence" value="ECO:0007669"/>
    <property type="project" value="InterPro"/>
</dbReference>
<dbReference type="Pfam" id="PF01266">
    <property type="entry name" value="DAO"/>
    <property type="match status" value="1"/>
</dbReference>
<feature type="binding site" evidence="6">
    <location>
        <position position="324"/>
    </location>
    <ligand>
        <name>D-dopa</name>
        <dbReference type="ChEBI" id="CHEBI:149689"/>
    </ligand>
</feature>
<dbReference type="STRING" id="7102.A0A2A4JHN1"/>
<keyword evidence="3" id="KW-0285">Flavoprotein</keyword>
<evidence type="ECO:0000256" key="2">
    <source>
        <dbReference type="ARBA" id="ARBA00006730"/>
    </source>
</evidence>
<dbReference type="PIRSF" id="PIRSF000189">
    <property type="entry name" value="D-aa_oxidase"/>
    <property type="match status" value="1"/>
</dbReference>
<evidence type="ECO:0000256" key="7">
    <source>
        <dbReference type="SAM" id="Phobius"/>
    </source>
</evidence>
<evidence type="ECO:0000256" key="3">
    <source>
        <dbReference type="ARBA" id="ARBA00022630"/>
    </source>
</evidence>
<dbReference type="InterPro" id="IPR023209">
    <property type="entry name" value="DAO"/>
</dbReference>
<proteinExistence type="inferred from homology"/>
<feature type="transmembrane region" description="Helical" evidence="7">
    <location>
        <begin position="21"/>
        <end position="42"/>
    </location>
</feature>
<name>A0A2A4JHN1_HELVI</name>
<dbReference type="GO" id="GO:0071949">
    <property type="term" value="F:FAD binding"/>
    <property type="evidence" value="ECO:0007669"/>
    <property type="project" value="InterPro"/>
</dbReference>
<dbReference type="EMBL" id="NWSH01001413">
    <property type="protein sequence ID" value="PCG71319.1"/>
    <property type="molecule type" value="Genomic_DNA"/>
</dbReference>
<sequence>MFTVGVIRASFRCRASTYLFLLSRSSFVSALIFIAVYLFGFSKMPDQPNVAVVGAGVVGITVAKLLQDQLKDVKITILADKFTEDTTSHIAAGIYRPGTSFKGPTKEITKKWLRDSWQFFQDILNTPDAEQIGVMPLGSYIFSSENYHVTRNHLIEDIVPLYRPVTDEELKLGPKGTKFGSYFSTLKLECGQYLPWAEKLIVERGGQLLNKKVESFKSLSNYDLVFNCAGLGARYLCNDYDLVPIRGQVIKVKAPWVKYAMYGDYDTYIIPGLNGVVTLGGVRGYDSYNLNYCKYDAAAIMERCCEFLPGLKNAEVLAHKVGLRPHRLPVRVEPELIDGVKVVHCYGHGGYGIMTAPGTAMNAVDLGIDFLRSNVRNKL</sequence>
<comment type="caution">
    <text evidence="9">The sequence shown here is derived from an EMBL/GenBank/DDBJ whole genome shotgun (WGS) entry which is preliminary data.</text>
</comment>
<accession>A0A2A4JHN1</accession>
<reference evidence="9" key="1">
    <citation type="submission" date="2017-09" db="EMBL/GenBank/DDBJ databases">
        <title>Contemporary evolution of a Lepidopteran species, Heliothis virescens, in response to modern agricultural practices.</title>
        <authorList>
            <person name="Fritz M.L."/>
            <person name="Deyonke A.M."/>
            <person name="Papanicolaou A."/>
            <person name="Micinski S."/>
            <person name="Westbrook J."/>
            <person name="Gould F."/>
        </authorList>
    </citation>
    <scope>NUCLEOTIDE SEQUENCE [LARGE SCALE GENOMIC DNA]</scope>
    <source>
        <strain evidence="9">HvINT-</strain>
        <tissue evidence="9">Whole body</tissue>
    </source>
</reference>
<keyword evidence="7" id="KW-0812">Transmembrane</keyword>
<dbReference type="PANTHER" id="PTHR11530:SF17">
    <property type="entry name" value="RE49860P"/>
    <property type="match status" value="1"/>
</dbReference>
<evidence type="ECO:0000256" key="1">
    <source>
        <dbReference type="ARBA" id="ARBA00001974"/>
    </source>
</evidence>
<dbReference type="AlphaFoldDB" id="A0A2A4JHN1"/>
<dbReference type="SUPFAM" id="SSF51971">
    <property type="entry name" value="Nucleotide-binding domain"/>
    <property type="match status" value="1"/>
</dbReference>
<evidence type="ECO:0000256" key="4">
    <source>
        <dbReference type="ARBA" id="ARBA00022827"/>
    </source>
</evidence>
<dbReference type="Gene3D" id="3.30.9.10">
    <property type="entry name" value="D-Amino Acid Oxidase, subunit A, domain 2"/>
    <property type="match status" value="1"/>
</dbReference>
<dbReference type="InterPro" id="IPR006076">
    <property type="entry name" value="FAD-dep_OxRdtase"/>
</dbReference>
<protein>
    <recommendedName>
        <fullName evidence="8">FAD dependent oxidoreductase domain-containing protein</fullName>
    </recommendedName>
</protein>
<dbReference type="GO" id="GO:0019478">
    <property type="term" value="P:D-amino acid catabolic process"/>
    <property type="evidence" value="ECO:0007669"/>
    <property type="project" value="TreeGrafter"/>
</dbReference>
<feature type="binding site" evidence="6">
    <location>
        <position position="268"/>
    </location>
    <ligand>
        <name>D-dopa</name>
        <dbReference type="ChEBI" id="CHEBI:149689"/>
    </ligand>
</feature>
<keyword evidence="7" id="KW-0472">Membrane</keyword>
<feature type="binding site" evidence="6">
    <location>
        <begin position="87"/>
        <end position="88"/>
    </location>
    <ligand>
        <name>FAD</name>
        <dbReference type="ChEBI" id="CHEBI:57692"/>
    </ligand>
</feature>
<feature type="binding site" evidence="6">
    <location>
        <position position="213"/>
    </location>
    <ligand>
        <name>FAD</name>
        <dbReference type="ChEBI" id="CHEBI:57692"/>
    </ligand>
</feature>
<evidence type="ECO:0000256" key="6">
    <source>
        <dbReference type="PIRSR" id="PIRSR000189-1"/>
    </source>
</evidence>
<feature type="domain" description="FAD dependent oxidoreductase" evidence="8">
    <location>
        <begin position="50"/>
        <end position="365"/>
    </location>
</feature>
<comment type="cofactor">
    <cofactor evidence="1 6">
        <name>FAD</name>
        <dbReference type="ChEBI" id="CHEBI:57692"/>
    </cofactor>
</comment>
<evidence type="ECO:0000313" key="9">
    <source>
        <dbReference type="EMBL" id="PCG71319.1"/>
    </source>
</evidence>
<keyword evidence="4 6" id="KW-0274">FAD</keyword>
<dbReference type="SUPFAM" id="SSF54373">
    <property type="entry name" value="FAD-linked reductases, C-terminal domain"/>
    <property type="match status" value="1"/>
</dbReference>
<evidence type="ECO:0000256" key="5">
    <source>
        <dbReference type="ARBA" id="ARBA00023002"/>
    </source>
</evidence>
<feature type="binding site" evidence="6">
    <location>
        <position position="350"/>
    </location>
    <ligand>
        <name>D-dopa</name>
        <dbReference type="ChEBI" id="CHEBI:149689"/>
    </ligand>
</feature>
<gene>
    <name evidence="9" type="ORF">B5V51_2009</name>
</gene>
<dbReference type="Gene3D" id="3.40.50.720">
    <property type="entry name" value="NAD(P)-binding Rossmann-like Domain"/>
    <property type="match status" value="1"/>
</dbReference>
<keyword evidence="7" id="KW-1133">Transmembrane helix</keyword>